<accession>A0ABQ5IW40</accession>
<comment type="caution">
    <text evidence="3">The sequence shown here is derived from an EMBL/GenBank/DDBJ whole genome shotgun (WGS) entry which is preliminary data.</text>
</comment>
<feature type="domain" description="Retrotransposon gag" evidence="2">
    <location>
        <begin position="110"/>
        <end position="203"/>
    </location>
</feature>
<dbReference type="PANTHER" id="PTHR33067:SF35">
    <property type="entry name" value="ASPARTIC PEPTIDASE DDI1-TYPE DOMAIN-CONTAINING PROTEIN"/>
    <property type="match status" value="1"/>
</dbReference>
<dbReference type="Gene3D" id="2.40.70.10">
    <property type="entry name" value="Acid Proteases"/>
    <property type="match status" value="1"/>
</dbReference>
<dbReference type="EMBL" id="BQNB010021250">
    <property type="protein sequence ID" value="GJU04451.1"/>
    <property type="molecule type" value="Genomic_DNA"/>
</dbReference>
<reference evidence="3" key="2">
    <citation type="submission" date="2022-01" db="EMBL/GenBank/DDBJ databases">
        <authorList>
            <person name="Yamashiro T."/>
            <person name="Shiraishi A."/>
            <person name="Satake H."/>
            <person name="Nakayama K."/>
        </authorList>
    </citation>
    <scope>NUCLEOTIDE SEQUENCE</scope>
</reference>
<dbReference type="GO" id="GO:0003964">
    <property type="term" value="F:RNA-directed DNA polymerase activity"/>
    <property type="evidence" value="ECO:0007669"/>
    <property type="project" value="UniProtKB-KW"/>
</dbReference>
<keyword evidence="3" id="KW-0808">Transferase</keyword>
<proteinExistence type="predicted"/>
<dbReference type="InterPro" id="IPR021109">
    <property type="entry name" value="Peptidase_aspartic_dom_sf"/>
</dbReference>
<evidence type="ECO:0000256" key="1">
    <source>
        <dbReference type="SAM" id="MobiDB-lite"/>
    </source>
</evidence>
<keyword evidence="3" id="KW-0548">Nucleotidyltransferase</keyword>
<protein>
    <submittedName>
        <fullName evidence="3">Reverse transcriptase domain-containing protein</fullName>
    </submittedName>
</protein>
<dbReference type="CDD" id="cd00303">
    <property type="entry name" value="retropepsin_like"/>
    <property type="match status" value="1"/>
</dbReference>
<sequence>MEEVYETRSSSKFVGEPSTNPTSTIPKHRNRRRSIQRVKPFSLVETPVVTMADQRTMAELLRAPTEGYAEAIVVPPIPAEHFELKHNLINLITSTLKYKDVPETSIKLMLFPFSIDGPARIWLDKEPPRSILTWDDLVSKFINHFFPPSKTTNLRNEISNFHQKFEEKFSEAWDCFKDLLRACPHHGFPQLHQLDTFYNGLNPSDQDSLNSAAGGNLLERSAQDVLKIIENKSKVHNSRNKPIVSQVKASNVDSSEIASVVASVVTSAMTAMFKQHQVTPAPASVKAVEESRDTCGRCSFLPTMSCHTDGNTFSGYQDNIQGYVSSAAINYNQGNTGYRPQNVANQIRPPGFAQSNVKNNQTRYNQGYNQNRGVNQGNQNYQALAYQAPIHQPKVVTTSDFLNYIKANDAVMKNMQTQTTSLTNSNIEPNNMFGQFMKMNTASILVSGLLPSNTIANPRGDLKAITTRSGISYDGPPIPPPSSSLPKVVEREPEVTKDTVLPSTENIQPPVVQIQAPIDEPVVAPKPKPSIPYPSRANKQKLRKKDDLLASKFVEIFRELHFELSFADALLHMPKFATMFKSLLNNKEKLFELATTTSVNENCSAVILKKLPEKLGDPGKFLIPCDFPKLDECLALADLGASINLMPLSIWKKLSLPELTPTQMILELADRSTTRPAGIAKDVFVKVGKTGRALIDVYGEELTLRHDDEAVTFKVGQTSRYFYNDTESINRIDVIDVACREYAQEVLEFSEISTSGNPTSEPIISTSSPTLTPFGDSDFLLEETDAFLAIEDDSISPKIDDSYYDLEGDIRLLEEFLNTIHHLHLPHKNRFVEPKTEKSSIDHPPELELKDLPSHLEYAFLEGTDKLPIIIAKDLKEDEKVRLLKVSKSHKHAIAFENLRYKGHRPSILYSQNINGG</sequence>
<gene>
    <name evidence="3" type="ORF">Tco_1120881</name>
</gene>
<dbReference type="Pfam" id="PF03732">
    <property type="entry name" value="Retrotrans_gag"/>
    <property type="match status" value="1"/>
</dbReference>
<evidence type="ECO:0000259" key="2">
    <source>
        <dbReference type="Pfam" id="PF03732"/>
    </source>
</evidence>
<dbReference type="Proteomes" id="UP001151760">
    <property type="component" value="Unassembled WGS sequence"/>
</dbReference>
<dbReference type="InterPro" id="IPR005162">
    <property type="entry name" value="Retrotrans_gag_dom"/>
</dbReference>
<reference evidence="3" key="1">
    <citation type="journal article" date="2022" name="Int. J. Mol. Sci.">
        <title>Draft Genome of Tanacetum Coccineum: Genomic Comparison of Closely Related Tanacetum-Family Plants.</title>
        <authorList>
            <person name="Yamashiro T."/>
            <person name="Shiraishi A."/>
            <person name="Nakayama K."/>
            <person name="Satake H."/>
        </authorList>
    </citation>
    <scope>NUCLEOTIDE SEQUENCE</scope>
</reference>
<feature type="compositionally biased region" description="Polar residues" evidence="1">
    <location>
        <begin position="7"/>
        <end position="25"/>
    </location>
</feature>
<feature type="region of interest" description="Disordered" evidence="1">
    <location>
        <begin position="1"/>
        <end position="31"/>
    </location>
</feature>
<dbReference type="PANTHER" id="PTHR33067">
    <property type="entry name" value="RNA-DIRECTED DNA POLYMERASE-RELATED"/>
    <property type="match status" value="1"/>
</dbReference>
<keyword evidence="3" id="KW-0695">RNA-directed DNA polymerase</keyword>
<keyword evidence="4" id="KW-1185">Reference proteome</keyword>
<evidence type="ECO:0000313" key="3">
    <source>
        <dbReference type="EMBL" id="GJU04451.1"/>
    </source>
</evidence>
<evidence type="ECO:0000313" key="4">
    <source>
        <dbReference type="Proteomes" id="UP001151760"/>
    </source>
</evidence>
<organism evidence="3 4">
    <name type="scientific">Tanacetum coccineum</name>
    <dbReference type="NCBI Taxonomy" id="301880"/>
    <lineage>
        <taxon>Eukaryota</taxon>
        <taxon>Viridiplantae</taxon>
        <taxon>Streptophyta</taxon>
        <taxon>Embryophyta</taxon>
        <taxon>Tracheophyta</taxon>
        <taxon>Spermatophyta</taxon>
        <taxon>Magnoliopsida</taxon>
        <taxon>eudicotyledons</taxon>
        <taxon>Gunneridae</taxon>
        <taxon>Pentapetalae</taxon>
        <taxon>asterids</taxon>
        <taxon>campanulids</taxon>
        <taxon>Asterales</taxon>
        <taxon>Asteraceae</taxon>
        <taxon>Asteroideae</taxon>
        <taxon>Anthemideae</taxon>
        <taxon>Anthemidinae</taxon>
        <taxon>Tanacetum</taxon>
    </lineage>
</organism>
<name>A0ABQ5IW40_9ASTR</name>